<dbReference type="GO" id="GO:0016491">
    <property type="term" value="F:oxidoreductase activity"/>
    <property type="evidence" value="ECO:0007669"/>
    <property type="project" value="UniProtKB-KW"/>
</dbReference>
<dbReference type="PANTHER" id="PTHR44196">
    <property type="entry name" value="DEHYDROGENASE/REDUCTASE SDR FAMILY MEMBER 7B"/>
    <property type="match status" value="1"/>
</dbReference>
<gene>
    <name evidence="4" type="ORF">Agub_g3614</name>
</gene>
<dbReference type="InterPro" id="IPR036291">
    <property type="entry name" value="NAD(P)-bd_dom_sf"/>
</dbReference>
<evidence type="ECO:0000256" key="1">
    <source>
        <dbReference type="ARBA" id="ARBA00006484"/>
    </source>
</evidence>
<reference evidence="4 5" key="1">
    <citation type="journal article" date="2021" name="Sci. Rep.">
        <title>Genome sequencing of the multicellular alga Astrephomene provides insights into convergent evolution of germ-soma differentiation.</title>
        <authorList>
            <person name="Yamashita S."/>
            <person name="Yamamoto K."/>
            <person name="Matsuzaki R."/>
            <person name="Suzuki S."/>
            <person name="Yamaguchi H."/>
            <person name="Hirooka S."/>
            <person name="Minakuchi Y."/>
            <person name="Miyagishima S."/>
            <person name="Kawachi M."/>
            <person name="Toyoda A."/>
            <person name="Nozaki H."/>
        </authorList>
    </citation>
    <scope>NUCLEOTIDE SEQUENCE [LARGE SCALE GENOMIC DNA]</scope>
    <source>
        <strain evidence="4 5">NIES-4017</strain>
    </source>
</reference>
<feature type="compositionally biased region" description="Low complexity" evidence="3">
    <location>
        <begin position="70"/>
        <end position="88"/>
    </location>
</feature>
<dbReference type="AlphaFoldDB" id="A0AAD3DL07"/>
<dbReference type="PRINTS" id="PR00081">
    <property type="entry name" value="GDHRDH"/>
</dbReference>
<evidence type="ECO:0000256" key="3">
    <source>
        <dbReference type="SAM" id="MobiDB-lite"/>
    </source>
</evidence>
<keyword evidence="2" id="KW-0560">Oxidoreductase</keyword>
<comment type="caution">
    <text evidence="4">The sequence shown here is derived from an EMBL/GenBank/DDBJ whole genome shotgun (WGS) entry which is preliminary data.</text>
</comment>
<evidence type="ECO:0000313" key="4">
    <source>
        <dbReference type="EMBL" id="GFR42692.1"/>
    </source>
</evidence>
<dbReference type="Gene3D" id="3.40.50.720">
    <property type="entry name" value="NAD(P)-binding Rossmann-like Domain"/>
    <property type="match status" value="1"/>
</dbReference>
<proteinExistence type="inferred from homology"/>
<feature type="region of interest" description="Disordered" evidence="3">
    <location>
        <begin position="1"/>
        <end position="29"/>
    </location>
</feature>
<dbReference type="GO" id="GO:0016020">
    <property type="term" value="C:membrane"/>
    <property type="evidence" value="ECO:0007669"/>
    <property type="project" value="TreeGrafter"/>
</dbReference>
<dbReference type="Proteomes" id="UP001054857">
    <property type="component" value="Unassembled WGS sequence"/>
</dbReference>
<keyword evidence="5" id="KW-1185">Reference proteome</keyword>
<dbReference type="PANTHER" id="PTHR44196:SF1">
    <property type="entry name" value="DEHYDROGENASE_REDUCTASE SDR FAMILY MEMBER 7B"/>
    <property type="match status" value="1"/>
</dbReference>
<dbReference type="InterPro" id="IPR002347">
    <property type="entry name" value="SDR_fam"/>
</dbReference>
<organism evidence="4 5">
    <name type="scientific">Astrephomene gubernaculifera</name>
    <dbReference type="NCBI Taxonomy" id="47775"/>
    <lineage>
        <taxon>Eukaryota</taxon>
        <taxon>Viridiplantae</taxon>
        <taxon>Chlorophyta</taxon>
        <taxon>core chlorophytes</taxon>
        <taxon>Chlorophyceae</taxon>
        <taxon>CS clade</taxon>
        <taxon>Chlamydomonadales</taxon>
        <taxon>Astrephomenaceae</taxon>
        <taxon>Astrephomene</taxon>
    </lineage>
</organism>
<name>A0AAD3DL07_9CHLO</name>
<dbReference type="SUPFAM" id="SSF51735">
    <property type="entry name" value="NAD(P)-binding Rossmann-fold domains"/>
    <property type="match status" value="1"/>
</dbReference>
<dbReference type="CDD" id="cd05233">
    <property type="entry name" value="SDR_c"/>
    <property type="match status" value="1"/>
</dbReference>
<accession>A0AAD3DL07</accession>
<sequence>MAPLVHMQKGGRQGLTAGCPSRSARRAPVHCSTRRALKVAAVNSGGPNHRVPFNTNVNAPPRIQLPGFLQPASSSSQHHQPHHNQQQQHRPDLNMTPPMEGAFKATGRTVVITGGSQGVGRAAALLFARKGYNVVVAAREAARLAYVADDCAAAAGRAGAALAVPTDVTQERQVQALVNSVLSKFERVDAVVQCAGVFGRGAVEDTPAMEARRLMEVNYLGPYLVTQAFLPVLLKAGARAMGTSSSSSSAGVGGGGVGLPGIGGLLGGGERPSLVFLTGFSGRVPTKHMGAFSASKAALESLAASLRTEVEGQGVHVGVVQPGLVRSNLMERAAFYGRNSEEDRRSFRQMLRTLPMAQSPGEVAEAIWGCVASRSPEVAVGLPFAAAAQAYRLTGINPSATPFT</sequence>
<evidence type="ECO:0000256" key="2">
    <source>
        <dbReference type="ARBA" id="ARBA00023002"/>
    </source>
</evidence>
<dbReference type="EMBL" id="BMAR01000003">
    <property type="protein sequence ID" value="GFR42692.1"/>
    <property type="molecule type" value="Genomic_DNA"/>
</dbReference>
<comment type="similarity">
    <text evidence="1">Belongs to the short-chain dehydrogenases/reductases (SDR) family.</text>
</comment>
<feature type="region of interest" description="Disordered" evidence="3">
    <location>
        <begin position="64"/>
        <end position="97"/>
    </location>
</feature>
<dbReference type="Pfam" id="PF00106">
    <property type="entry name" value="adh_short"/>
    <property type="match status" value="2"/>
</dbReference>
<evidence type="ECO:0000313" key="5">
    <source>
        <dbReference type="Proteomes" id="UP001054857"/>
    </source>
</evidence>
<protein>
    <submittedName>
        <fullName evidence="4">Uncharacterized protein</fullName>
    </submittedName>
</protein>